<evidence type="ECO:0000313" key="1">
    <source>
        <dbReference type="EMBL" id="ALG13427.1"/>
    </source>
</evidence>
<evidence type="ECO:0008006" key="3">
    <source>
        <dbReference type="Google" id="ProtNLM"/>
    </source>
</evidence>
<dbReference type="KEGG" id="kphy:AOZ06_47070"/>
<accession>A0A0N9I5R2</accession>
<evidence type="ECO:0000313" key="2">
    <source>
        <dbReference type="Proteomes" id="UP000063699"/>
    </source>
</evidence>
<dbReference type="OrthoDB" id="9808993at2"/>
<dbReference type="STRING" id="860235.AOZ06_47070"/>
<reference evidence="1 2" key="1">
    <citation type="submission" date="2015-07" db="EMBL/GenBank/DDBJ databases">
        <title>Genome sequencing of Kibdelosporangium phytohabitans.</title>
        <authorList>
            <person name="Qin S."/>
            <person name="Xing K."/>
        </authorList>
    </citation>
    <scope>NUCLEOTIDE SEQUENCE [LARGE SCALE GENOMIC DNA]</scope>
    <source>
        <strain evidence="1 2">KLBMP1111</strain>
    </source>
</reference>
<dbReference type="Proteomes" id="UP000063699">
    <property type="component" value="Chromosome"/>
</dbReference>
<keyword evidence="2" id="KW-1185">Reference proteome</keyword>
<sequence length="201" mass="22320">MEEQWNQAVEVLDGKATDAAQELTRRYGEPHRAYHNADHVTAVLREARAIADVSAEDWAVLALAICAHDVVYDAKPGDDERASAEWARRHLTAAGVAENHIGKVEELVLATLGHQSDDELAHILLDADLSILGADPEAYDEYAIAVREEYSAVPDDAWRHGRAAVLRNLLDRPGLFRTAAGKARWDSQARVNLRRELSRLE</sequence>
<dbReference type="PANTHER" id="PTHR21174:SF0">
    <property type="entry name" value="HD PHOSPHOHYDROLASE FAMILY PROTEIN-RELATED"/>
    <property type="match status" value="1"/>
</dbReference>
<dbReference type="AlphaFoldDB" id="A0A0N9I5R2"/>
<dbReference type="SUPFAM" id="SSF109604">
    <property type="entry name" value="HD-domain/PDEase-like"/>
    <property type="match status" value="1"/>
</dbReference>
<dbReference type="InterPro" id="IPR009218">
    <property type="entry name" value="HD_phosphohydro"/>
</dbReference>
<organism evidence="1 2">
    <name type="scientific">Kibdelosporangium phytohabitans</name>
    <dbReference type="NCBI Taxonomy" id="860235"/>
    <lineage>
        <taxon>Bacteria</taxon>
        <taxon>Bacillati</taxon>
        <taxon>Actinomycetota</taxon>
        <taxon>Actinomycetes</taxon>
        <taxon>Pseudonocardiales</taxon>
        <taxon>Pseudonocardiaceae</taxon>
        <taxon>Kibdelosporangium</taxon>
    </lineage>
</organism>
<dbReference type="Gene3D" id="1.10.3210.10">
    <property type="entry name" value="Hypothetical protein af1432"/>
    <property type="match status" value="1"/>
</dbReference>
<dbReference type="RefSeq" id="WP_054295316.1">
    <property type="nucleotide sequence ID" value="NZ_CP012752.1"/>
</dbReference>
<dbReference type="EMBL" id="CP012752">
    <property type="protein sequence ID" value="ALG13427.1"/>
    <property type="molecule type" value="Genomic_DNA"/>
</dbReference>
<gene>
    <name evidence="1" type="ORF">AOZ06_47070</name>
</gene>
<proteinExistence type="predicted"/>
<dbReference type="PANTHER" id="PTHR21174">
    <property type="match status" value="1"/>
</dbReference>
<dbReference type="PIRSF" id="PIRSF035170">
    <property type="entry name" value="HD_phosphohydro"/>
    <property type="match status" value="1"/>
</dbReference>
<protein>
    <recommendedName>
        <fullName evidence="3">HD domain-containing protein</fullName>
    </recommendedName>
</protein>
<name>A0A0N9I5R2_9PSEU</name>